<evidence type="ECO:0000313" key="4">
    <source>
        <dbReference type="EMBL" id="NMM48506.1"/>
    </source>
</evidence>
<dbReference type="Pfam" id="PF05193">
    <property type="entry name" value="Peptidase_M16_C"/>
    <property type="match status" value="1"/>
</dbReference>
<dbReference type="InterPro" id="IPR011765">
    <property type="entry name" value="Pept_M16_N"/>
</dbReference>
<reference evidence="4 5" key="1">
    <citation type="submission" date="2020-04" db="EMBL/GenBank/DDBJ databases">
        <title>Flammeovirgaceae bacterium KN852 isolated from deep sea.</title>
        <authorList>
            <person name="Zhang D.-C."/>
        </authorList>
    </citation>
    <scope>NUCLEOTIDE SEQUENCE [LARGE SCALE GENOMIC DNA]</scope>
    <source>
        <strain evidence="4 5">KN852</strain>
    </source>
</reference>
<dbReference type="InterPro" id="IPR007863">
    <property type="entry name" value="Peptidase_M16_C"/>
</dbReference>
<proteinExistence type="predicted"/>
<dbReference type="InterPro" id="IPR011249">
    <property type="entry name" value="Metalloenz_LuxS/M16"/>
</dbReference>
<keyword evidence="5" id="KW-1185">Reference proteome</keyword>
<dbReference type="Gene3D" id="3.30.830.10">
    <property type="entry name" value="Metalloenzyme, LuxS/M16 peptidase-like"/>
    <property type="match status" value="2"/>
</dbReference>
<dbReference type="PANTHER" id="PTHR11851:SF224">
    <property type="entry name" value="PROCESSING PROTEASE"/>
    <property type="match status" value="1"/>
</dbReference>
<protein>
    <submittedName>
        <fullName evidence="4">Insulinase family protein</fullName>
    </submittedName>
</protein>
<evidence type="ECO:0000313" key="5">
    <source>
        <dbReference type="Proteomes" id="UP000559010"/>
    </source>
</evidence>
<dbReference type="InterPro" id="IPR050361">
    <property type="entry name" value="MPP/UQCRC_Complex"/>
</dbReference>
<evidence type="ECO:0000259" key="2">
    <source>
        <dbReference type="Pfam" id="PF00675"/>
    </source>
</evidence>
<feature type="chain" id="PRO_5032650980" evidence="1">
    <location>
        <begin position="26"/>
        <end position="477"/>
    </location>
</feature>
<dbReference type="AlphaFoldDB" id="A0A848IXZ7"/>
<evidence type="ECO:0000256" key="1">
    <source>
        <dbReference type="SAM" id="SignalP"/>
    </source>
</evidence>
<dbReference type="SUPFAM" id="SSF63411">
    <property type="entry name" value="LuxS/MPP-like metallohydrolase"/>
    <property type="match status" value="2"/>
</dbReference>
<organism evidence="4 5">
    <name type="scientific">Marinigracilibium pacificum</name>
    <dbReference type="NCBI Taxonomy" id="2729599"/>
    <lineage>
        <taxon>Bacteria</taxon>
        <taxon>Pseudomonadati</taxon>
        <taxon>Bacteroidota</taxon>
        <taxon>Cytophagia</taxon>
        <taxon>Cytophagales</taxon>
        <taxon>Flammeovirgaceae</taxon>
        <taxon>Marinigracilibium</taxon>
    </lineage>
</organism>
<dbReference type="Pfam" id="PF00675">
    <property type="entry name" value="Peptidase_M16"/>
    <property type="match status" value="1"/>
</dbReference>
<evidence type="ECO:0000259" key="3">
    <source>
        <dbReference type="Pfam" id="PF05193"/>
    </source>
</evidence>
<comment type="caution">
    <text evidence="4">The sequence shown here is derived from an EMBL/GenBank/DDBJ whole genome shotgun (WGS) entry which is preliminary data.</text>
</comment>
<dbReference type="RefSeq" id="WP_169680512.1">
    <property type="nucleotide sequence ID" value="NZ_JABBNU010000005.1"/>
</dbReference>
<dbReference type="PANTHER" id="PTHR11851">
    <property type="entry name" value="METALLOPROTEASE"/>
    <property type="match status" value="1"/>
</dbReference>
<sequence>MKKLEIKSFLAICFVLLTISVTVIAQDEVKEEKETPPEGGTPKDFSLPEKKVVNLENGLKLVMVQYGQIPKATISIVTKTGNINESADQVWLSDIMADLMKEGSQNMNGDQIANKIAGMGGELNINVSMHTTTAGASVLYEFVPEAVSIVADVVMNPAFPEDELGRLINDRKRSLNVSLSRAQPQARAAFMAAVYPDHPYGRVYPTEDMLSSYTIEDVKSFYENNFGAKRTTVYVVGKFDESKVENVVKESMSGWKSGPETNYPVAEPQVTDIVSVTNRADAPQSTIMFGIPVANPSSEDWVALNVTNSLLGGSFGSRITRNIREDKGYTYSPRSVVNSNYKSAIWYEIADVTTDVTQPSLEEITKEIYRLQDEAPSEEELDGIKNYGAGIFVLQNSTPGGIIGQLVNMDVHDLDDSYLTNYVQNIYAVTPEKVKEITQKYIKPEDMTLVVVGDKEKIEKQVEAFDKQRESLRLPVK</sequence>
<keyword evidence="1" id="KW-0732">Signal</keyword>
<accession>A0A848IXZ7</accession>
<gene>
    <name evidence="4" type="ORF">HH304_08850</name>
</gene>
<feature type="signal peptide" evidence="1">
    <location>
        <begin position="1"/>
        <end position="25"/>
    </location>
</feature>
<dbReference type="EMBL" id="JABBNU010000005">
    <property type="protein sequence ID" value="NMM48506.1"/>
    <property type="molecule type" value="Genomic_DNA"/>
</dbReference>
<feature type="domain" description="Peptidase M16 N-terminal" evidence="2">
    <location>
        <begin position="68"/>
        <end position="202"/>
    </location>
</feature>
<name>A0A848IXZ7_9BACT</name>
<feature type="domain" description="Peptidase M16 C-terminal" evidence="3">
    <location>
        <begin position="213"/>
        <end position="386"/>
    </location>
</feature>
<dbReference type="GO" id="GO:0046872">
    <property type="term" value="F:metal ion binding"/>
    <property type="evidence" value="ECO:0007669"/>
    <property type="project" value="InterPro"/>
</dbReference>
<dbReference type="Proteomes" id="UP000559010">
    <property type="component" value="Unassembled WGS sequence"/>
</dbReference>